<comment type="caution">
    <text evidence="4">The sequence shown here is derived from an EMBL/GenBank/DDBJ whole genome shotgun (WGS) entry which is preliminary data.</text>
</comment>
<evidence type="ECO:0000313" key="4">
    <source>
        <dbReference type="EMBL" id="CAJ1393866.1"/>
    </source>
</evidence>
<sequence length="870" mass="96669">MTPVLDAAELGRLVLFLLPRRTELLGLGLKRADRAHGWHGGLITKDQCCVLKVRIGAAYGSSLTWIACSGLLSELEVTREGKAGETADQALDRLIVEDLRVIIREKGNGPDLEIKDGKMMEDVVQKELLVLLEGGSGVGIIAEVQRRAIAAGMPVAEGQGGFVGSPQRPEPGSQGRSQQAVDVEGLRKKSYAASVSIKESRVTRQILETMLLRSSWPLDWNVEEYREALGERYWKCRRHYGEELKRISLHEEGGAAQAIVMDYLSKELSQAEEELEFLRDQEVEGINRLCSVQAAGPGEIEKVLQTYTEAGYGRGLSYERCVGGRGVDGALPFAHAMNRIELYADVSYAPGGGRSHQGVMACYGGSLVQWLSVRQAFTTLSTAEAELVGYLEAMTMGQSVAVVLGILENGAWDDLLVDVAQQQDLVYSDLVQHGERLYEGEVQDVDAPLEEEHEKKQLLAENHEGAGVHRGDDRKRAQAGQDSSMGGGGDFVVYGDNSSAITIIGSADDGPWRTRHLRLRAEVLREKVKGGRWAVRHLPGTRLVADHLTKAMTAKAQWPKFYELAGMVKVDVEKVEASSTEWRSIENVNKLKLAGLGLIMGKVASWSPENCQEKEAKTLCLAALGVGRFGPVYKRCELRKFVFCHLANNHCGYSTEEREDHWEVEFREDGLVVATRVHEVERIRSYQPERRDLPAGLFLEDFEDRNTKRTWRSSGVESGEIIGGFMKGAIVLMVFFGMINGAGAQGQDMLEEDSVLVWMMIATALLAIGFWELLRTIGAHGRLQDVLVPVGALEDPARRRYFKNMAEQSWRRHYFLEGDTILEISKHKGKTYFQIACEHPDFVRWAVKTARSQEVDSRLAHFVEWATGSR</sequence>
<proteinExistence type="predicted"/>
<feature type="coiled-coil region" evidence="1">
    <location>
        <begin position="261"/>
        <end position="288"/>
    </location>
</feature>
<evidence type="ECO:0000256" key="2">
    <source>
        <dbReference type="SAM" id="MobiDB-lite"/>
    </source>
</evidence>
<accession>A0AA36IUG7</accession>
<evidence type="ECO:0000256" key="3">
    <source>
        <dbReference type="SAM" id="Phobius"/>
    </source>
</evidence>
<keyword evidence="3" id="KW-0472">Membrane</keyword>
<name>A0AA36IUG7_9DINO</name>
<feature type="region of interest" description="Disordered" evidence="2">
    <location>
        <begin position="459"/>
        <end position="487"/>
    </location>
</feature>
<dbReference type="AlphaFoldDB" id="A0AA36IUG7"/>
<evidence type="ECO:0000256" key="1">
    <source>
        <dbReference type="SAM" id="Coils"/>
    </source>
</evidence>
<feature type="transmembrane region" description="Helical" evidence="3">
    <location>
        <begin position="755"/>
        <end position="774"/>
    </location>
</feature>
<feature type="compositionally biased region" description="Basic and acidic residues" evidence="2">
    <location>
        <begin position="459"/>
        <end position="476"/>
    </location>
</feature>
<dbReference type="Proteomes" id="UP001178507">
    <property type="component" value="Unassembled WGS sequence"/>
</dbReference>
<dbReference type="EMBL" id="CAUJNA010002668">
    <property type="protein sequence ID" value="CAJ1393866.1"/>
    <property type="molecule type" value="Genomic_DNA"/>
</dbReference>
<feature type="region of interest" description="Disordered" evidence="2">
    <location>
        <begin position="160"/>
        <end position="183"/>
    </location>
</feature>
<keyword evidence="1" id="KW-0175">Coiled coil</keyword>
<keyword evidence="3" id="KW-0812">Transmembrane</keyword>
<reference evidence="4" key="1">
    <citation type="submission" date="2023-08" db="EMBL/GenBank/DDBJ databases">
        <authorList>
            <person name="Chen Y."/>
            <person name="Shah S."/>
            <person name="Dougan E. K."/>
            <person name="Thang M."/>
            <person name="Chan C."/>
        </authorList>
    </citation>
    <scope>NUCLEOTIDE SEQUENCE</scope>
</reference>
<feature type="transmembrane region" description="Helical" evidence="3">
    <location>
        <begin position="721"/>
        <end position="743"/>
    </location>
</feature>
<gene>
    <name evidence="4" type="ORF">EVOR1521_LOCUS18637</name>
</gene>
<keyword evidence="3" id="KW-1133">Transmembrane helix</keyword>
<evidence type="ECO:0000313" key="5">
    <source>
        <dbReference type="Proteomes" id="UP001178507"/>
    </source>
</evidence>
<organism evidence="4 5">
    <name type="scientific">Effrenium voratum</name>
    <dbReference type="NCBI Taxonomy" id="2562239"/>
    <lineage>
        <taxon>Eukaryota</taxon>
        <taxon>Sar</taxon>
        <taxon>Alveolata</taxon>
        <taxon>Dinophyceae</taxon>
        <taxon>Suessiales</taxon>
        <taxon>Symbiodiniaceae</taxon>
        <taxon>Effrenium</taxon>
    </lineage>
</organism>
<protein>
    <submittedName>
        <fullName evidence="4">Uncharacterized protein</fullName>
    </submittedName>
</protein>
<keyword evidence="5" id="KW-1185">Reference proteome</keyword>